<dbReference type="RefSeq" id="WP_108345223.1">
    <property type="nucleotide sequence ID" value="NZ_PYXZ01000006.1"/>
</dbReference>
<feature type="compositionally biased region" description="Basic and acidic residues" evidence="1">
    <location>
        <begin position="27"/>
        <end position="41"/>
    </location>
</feature>
<accession>A0A2R7YVL4</accession>
<keyword evidence="4" id="KW-1185">Reference proteome</keyword>
<dbReference type="EMBL" id="PYXZ01000006">
    <property type="protein sequence ID" value="PUA80415.1"/>
    <property type="molecule type" value="Genomic_DNA"/>
</dbReference>
<evidence type="ECO:0000256" key="1">
    <source>
        <dbReference type="SAM" id="MobiDB-lite"/>
    </source>
</evidence>
<organism evidence="3 4">
    <name type="scientific">Nocardioides currus</name>
    <dbReference type="NCBI Taxonomy" id="2133958"/>
    <lineage>
        <taxon>Bacteria</taxon>
        <taxon>Bacillati</taxon>
        <taxon>Actinomycetota</taxon>
        <taxon>Actinomycetes</taxon>
        <taxon>Propionibacteriales</taxon>
        <taxon>Nocardioidaceae</taxon>
        <taxon>Nocardioides</taxon>
    </lineage>
</organism>
<keyword evidence="2" id="KW-1133">Transmembrane helix</keyword>
<comment type="caution">
    <text evidence="3">The sequence shown here is derived from an EMBL/GenBank/DDBJ whole genome shotgun (WGS) entry which is preliminary data.</text>
</comment>
<evidence type="ECO:0000313" key="4">
    <source>
        <dbReference type="Proteomes" id="UP000244867"/>
    </source>
</evidence>
<feature type="transmembrane region" description="Helical" evidence="2">
    <location>
        <begin position="77"/>
        <end position="99"/>
    </location>
</feature>
<dbReference type="AlphaFoldDB" id="A0A2R7YVL4"/>
<dbReference type="OrthoDB" id="3786315at2"/>
<feature type="region of interest" description="Disordered" evidence="1">
    <location>
        <begin position="1"/>
        <end position="41"/>
    </location>
</feature>
<proteinExistence type="predicted"/>
<keyword evidence="2" id="KW-0472">Membrane</keyword>
<evidence type="ECO:0000313" key="3">
    <source>
        <dbReference type="EMBL" id="PUA80415.1"/>
    </source>
</evidence>
<name>A0A2R7YVL4_9ACTN</name>
<sequence length="102" mass="11488">MASRRRTTHNTQIARGLGGRTGFATEELDRGDQPARTGSRSERVAAGRIWHDAINHFEDYADDDLVRTTRFRLRGDWLIALAAIMFFVGGYAAFIVFLATTR</sequence>
<gene>
    <name evidence="3" type="ORF">C7S10_14940</name>
</gene>
<reference evidence="3 4" key="1">
    <citation type="submission" date="2018-03" db="EMBL/GenBank/DDBJ databases">
        <authorList>
            <person name="Keele B.F."/>
        </authorList>
    </citation>
    <scope>NUCLEOTIDE SEQUENCE [LARGE SCALE GENOMIC DNA]</scope>
    <source>
        <strain evidence="3 4">IB-3</strain>
    </source>
</reference>
<dbReference type="Proteomes" id="UP000244867">
    <property type="component" value="Unassembled WGS sequence"/>
</dbReference>
<evidence type="ECO:0000256" key="2">
    <source>
        <dbReference type="SAM" id="Phobius"/>
    </source>
</evidence>
<keyword evidence="2" id="KW-0812">Transmembrane</keyword>
<protein>
    <submittedName>
        <fullName evidence="3">Uncharacterized protein</fullName>
    </submittedName>
</protein>